<proteinExistence type="predicted"/>
<name>A0AAW5ZU23_RALSL</name>
<dbReference type="RefSeq" id="WP_247591028.1">
    <property type="nucleotide sequence ID" value="NZ_JAIVFG010000052.1"/>
</dbReference>
<dbReference type="AlphaFoldDB" id="A0AAW5ZU23"/>
<accession>A0AAW5ZU23</accession>
<evidence type="ECO:0000256" key="1">
    <source>
        <dbReference type="SAM" id="SignalP"/>
    </source>
</evidence>
<sequence length="114" mass="12093">MRKIHLAWAALAMSGGAFAQLPGMAETQLAVIQNDLQLIGAQLAKLQAPLNARTFCYFGGQAYSLGAVRDGWRCEGAGVQVSTPDSALDPERSDPLRWVPAVRKAVSPDAAKAN</sequence>
<dbReference type="EMBL" id="JAIVFG010000052">
    <property type="protein sequence ID" value="MDB0573468.1"/>
    <property type="molecule type" value="Genomic_DNA"/>
</dbReference>
<dbReference type="Proteomes" id="UP001144050">
    <property type="component" value="Unassembled WGS sequence"/>
</dbReference>
<reference evidence="2" key="1">
    <citation type="submission" date="2021-09" db="EMBL/GenBank/DDBJ databases">
        <title>Genomic analysis of Ralstonia spp.</title>
        <authorList>
            <person name="Aburjaile F."/>
            <person name="Ariute J.C."/>
            <person name="Pais A.K.L."/>
            <person name="Albuquerque G.M.R."/>
            <person name="Silva A.M.F."/>
            <person name="Brenig B."/>
            <person name="Azevedo V."/>
            <person name="Matiuzzi M."/>
            <person name="Ramos R."/>
            <person name="Goes-Neto A."/>
            <person name="Soares S."/>
            <person name="Iseppon A.M.B."/>
            <person name="Souza E."/>
            <person name="Gama M."/>
        </authorList>
    </citation>
    <scope>NUCLEOTIDE SEQUENCE</scope>
    <source>
        <strain evidence="2">CCRMRs91</strain>
    </source>
</reference>
<feature type="signal peptide" evidence="1">
    <location>
        <begin position="1"/>
        <end position="19"/>
    </location>
</feature>
<feature type="chain" id="PRO_5043644457" evidence="1">
    <location>
        <begin position="20"/>
        <end position="114"/>
    </location>
</feature>
<protein>
    <submittedName>
        <fullName evidence="2">Uncharacterized protein</fullName>
    </submittedName>
</protein>
<keyword evidence="1" id="KW-0732">Signal</keyword>
<gene>
    <name evidence="2" type="ORF">LBW59_22225</name>
</gene>
<comment type="caution">
    <text evidence="2">The sequence shown here is derived from an EMBL/GenBank/DDBJ whole genome shotgun (WGS) entry which is preliminary data.</text>
</comment>
<evidence type="ECO:0000313" key="3">
    <source>
        <dbReference type="Proteomes" id="UP001144050"/>
    </source>
</evidence>
<evidence type="ECO:0000313" key="2">
    <source>
        <dbReference type="EMBL" id="MDB0573468.1"/>
    </source>
</evidence>
<organism evidence="2 3">
    <name type="scientific">Ralstonia solanacearum</name>
    <name type="common">Pseudomonas solanacearum</name>
    <dbReference type="NCBI Taxonomy" id="305"/>
    <lineage>
        <taxon>Bacteria</taxon>
        <taxon>Pseudomonadati</taxon>
        <taxon>Pseudomonadota</taxon>
        <taxon>Betaproteobacteria</taxon>
        <taxon>Burkholderiales</taxon>
        <taxon>Burkholderiaceae</taxon>
        <taxon>Ralstonia</taxon>
        <taxon>Ralstonia solanacearum species complex</taxon>
    </lineage>
</organism>